<dbReference type="RefSeq" id="WP_132245694.1">
    <property type="nucleotide sequence ID" value="NZ_SLWV01000014.1"/>
</dbReference>
<feature type="transmembrane region" description="Helical" evidence="2">
    <location>
        <begin position="20"/>
        <end position="44"/>
    </location>
</feature>
<keyword evidence="2" id="KW-0812">Transmembrane</keyword>
<dbReference type="EMBL" id="SLWV01000014">
    <property type="protein sequence ID" value="TCO73818.1"/>
    <property type="molecule type" value="Genomic_DNA"/>
</dbReference>
<keyword evidence="2" id="KW-0472">Membrane</keyword>
<accession>A0A4R2KUF3</accession>
<dbReference type="AlphaFoldDB" id="A0A4R2KUF3"/>
<keyword evidence="4" id="KW-1185">Reference proteome</keyword>
<comment type="caution">
    <text evidence="3">The sequence shown here is derived from an EMBL/GenBank/DDBJ whole genome shotgun (WGS) entry which is preliminary data.</text>
</comment>
<feature type="region of interest" description="Disordered" evidence="1">
    <location>
        <begin position="201"/>
        <end position="238"/>
    </location>
</feature>
<evidence type="ECO:0000256" key="1">
    <source>
        <dbReference type="SAM" id="MobiDB-lite"/>
    </source>
</evidence>
<organism evidence="3 4">
    <name type="scientific">Marinisporobacter balticus</name>
    <dbReference type="NCBI Taxonomy" id="2018667"/>
    <lineage>
        <taxon>Bacteria</taxon>
        <taxon>Bacillati</taxon>
        <taxon>Bacillota</taxon>
        <taxon>Clostridia</taxon>
        <taxon>Peptostreptococcales</taxon>
        <taxon>Thermotaleaceae</taxon>
        <taxon>Marinisporobacter</taxon>
    </lineage>
</organism>
<evidence type="ECO:0000313" key="4">
    <source>
        <dbReference type="Proteomes" id="UP000294919"/>
    </source>
</evidence>
<feature type="compositionally biased region" description="Acidic residues" evidence="1">
    <location>
        <begin position="201"/>
        <end position="210"/>
    </location>
</feature>
<reference evidence="3 4" key="1">
    <citation type="submission" date="2019-03" db="EMBL/GenBank/DDBJ databases">
        <title>Genomic Encyclopedia of Type Strains, Phase IV (KMG-IV): sequencing the most valuable type-strain genomes for metagenomic binning, comparative biology and taxonomic classification.</title>
        <authorList>
            <person name="Goeker M."/>
        </authorList>
    </citation>
    <scope>NUCLEOTIDE SEQUENCE [LARGE SCALE GENOMIC DNA]</scope>
    <source>
        <strain evidence="3 4">DSM 102940</strain>
    </source>
</reference>
<proteinExistence type="predicted"/>
<protein>
    <submittedName>
        <fullName evidence="3">Uncharacterized protein</fullName>
    </submittedName>
</protein>
<name>A0A4R2KUF3_9FIRM</name>
<evidence type="ECO:0000256" key="2">
    <source>
        <dbReference type="SAM" id="Phobius"/>
    </source>
</evidence>
<evidence type="ECO:0000313" key="3">
    <source>
        <dbReference type="EMBL" id="TCO73818.1"/>
    </source>
</evidence>
<dbReference type="Proteomes" id="UP000294919">
    <property type="component" value="Unassembled WGS sequence"/>
</dbReference>
<dbReference type="OrthoDB" id="1954072at2"/>
<gene>
    <name evidence="3" type="ORF">EV214_11453</name>
</gene>
<keyword evidence="2" id="KW-1133">Transmembrane helix</keyword>
<sequence length="238" mass="26488">MNTLIPIDQNDISLPVDELGIARLSFSNNSIFIFIIPICLFFFFRNSNTLQEISSKTDERPKGPTIDSNSLDKMSHLLENVKKATTLNDLRKNISQSGGLGNRNIHFVKELLNVFSDNINENSKSSIQNISTVLSLLEKGKDIKNILNIKKAVQSGDGDLSAQINNIIDAVAPILPAKYVTKVNDFKKMAQMVKLMSLFDGDEGDDEDNSDHEHDRAEPVSTTHTFNEIDPNDISPVE</sequence>